<dbReference type="SUPFAM" id="SSF51161">
    <property type="entry name" value="Trimeric LpxA-like enzymes"/>
    <property type="match status" value="1"/>
</dbReference>
<keyword evidence="3" id="KW-0472">Membrane</keyword>
<keyword evidence="2" id="KW-0677">Repeat</keyword>
<dbReference type="GO" id="GO:0016740">
    <property type="term" value="F:transferase activity"/>
    <property type="evidence" value="ECO:0007669"/>
    <property type="project" value="UniProtKB-KW"/>
</dbReference>
<proteinExistence type="predicted"/>
<dbReference type="AlphaFoldDB" id="A0A1F7IST5"/>
<dbReference type="InterPro" id="IPR011004">
    <property type="entry name" value="Trimer_LpxA-like_sf"/>
</dbReference>
<keyword evidence="3" id="KW-1133">Transmembrane helix</keyword>
<dbReference type="PROSITE" id="PS00101">
    <property type="entry name" value="HEXAPEP_TRANSFERASES"/>
    <property type="match status" value="1"/>
</dbReference>
<evidence type="ECO:0000256" key="2">
    <source>
        <dbReference type="ARBA" id="ARBA00022737"/>
    </source>
</evidence>
<reference evidence="4 5" key="1">
    <citation type="journal article" date="2016" name="Nat. Commun.">
        <title>Thousands of microbial genomes shed light on interconnected biogeochemical processes in an aquifer system.</title>
        <authorList>
            <person name="Anantharaman K."/>
            <person name="Brown C.T."/>
            <person name="Hug L.A."/>
            <person name="Sharon I."/>
            <person name="Castelle C.J."/>
            <person name="Probst A.J."/>
            <person name="Thomas B.C."/>
            <person name="Singh A."/>
            <person name="Wilkins M.J."/>
            <person name="Karaoz U."/>
            <person name="Brodie E.L."/>
            <person name="Williams K.H."/>
            <person name="Hubbard S.S."/>
            <person name="Banfield J.F."/>
        </authorList>
    </citation>
    <scope>NUCLEOTIDE SEQUENCE [LARGE SCALE GENOMIC DNA]</scope>
</reference>
<organism evidence="4 5">
    <name type="scientific">Candidatus Roizmanbacteria bacterium RIFCSPLOWO2_01_FULL_38_12</name>
    <dbReference type="NCBI Taxonomy" id="1802061"/>
    <lineage>
        <taxon>Bacteria</taxon>
        <taxon>Candidatus Roizmaniibacteriota</taxon>
    </lineage>
</organism>
<accession>A0A1F7IST5</accession>
<dbReference type="EMBL" id="MGAL01000043">
    <property type="protein sequence ID" value="OGK46394.1"/>
    <property type="molecule type" value="Genomic_DNA"/>
</dbReference>
<evidence type="ECO:0008006" key="6">
    <source>
        <dbReference type="Google" id="ProtNLM"/>
    </source>
</evidence>
<evidence type="ECO:0000256" key="1">
    <source>
        <dbReference type="ARBA" id="ARBA00022679"/>
    </source>
</evidence>
<comment type="caution">
    <text evidence="4">The sequence shown here is derived from an EMBL/GenBank/DDBJ whole genome shotgun (WGS) entry which is preliminary data.</text>
</comment>
<name>A0A1F7IST5_9BACT</name>
<protein>
    <recommendedName>
        <fullName evidence="6">Acetyltransferase</fullName>
    </recommendedName>
</protein>
<gene>
    <name evidence="4" type="ORF">A3A93_03430</name>
</gene>
<feature type="transmembrane region" description="Helical" evidence="3">
    <location>
        <begin position="6"/>
        <end position="24"/>
    </location>
</feature>
<sequence>MNEKFLSIPVYHGILLVLSYLFTLRYRLFMGDRVIFGKNFITNWKIQIKGKGKVIFGDNILAWAHKEANNFFTFDSDAEIQIGNNCRLNGFTCQAKNRIEIGNNCILGSTLIVDTDFHSTASDRMTNPKAEIKASPITVDNNVWIAGNSAILKGVHIGEGSIVGYASIVREDIPPNVLVIGNPAQIIKNLD</sequence>
<evidence type="ECO:0000313" key="4">
    <source>
        <dbReference type="EMBL" id="OGK46394.1"/>
    </source>
</evidence>
<dbReference type="Proteomes" id="UP000177141">
    <property type="component" value="Unassembled WGS sequence"/>
</dbReference>
<dbReference type="CDD" id="cd04647">
    <property type="entry name" value="LbH_MAT_like"/>
    <property type="match status" value="1"/>
</dbReference>
<keyword evidence="1" id="KW-0808">Transferase</keyword>
<evidence type="ECO:0000256" key="3">
    <source>
        <dbReference type="SAM" id="Phobius"/>
    </source>
</evidence>
<dbReference type="Gene3D" id="2.160.10.10">
    <property type="entry name" value="Hexapeptide repeat proteins"/>
    <property type="match status" value="1"/>
</dbReference>
<dbReference type="STRING" id="1802061.A3A93_03430"/>
<dbReference type="PANTHER" id="PTHR23416">
    <property type="entry name" value="SIALIC ACID SYNTHASE-RELATED"/>
    <property type="match status" value="1"/>
</dbReference>
<dbReference type="InterPro" id="IPR018357">
    <property type="entry name" value="Hexapep_transf_CS"/>
</dbReference>
<keyword evidence="3" id="KW-0812">Transmembrane</keyword>
<evidence type="ECO:0000313" key="5">
    <source>
        <dbReference type="Proteomes" id="UP000177141"/>
    </source>
</evidence>
<dbReference type="InterPro" id="IPR051159">
    <property type="entry name" value="Hexapeptide_acetyltransf"/>
</dbReference>